<dbReference type="Proteomes" id="UP000325255">
    <property type="component" value="Unassembled WGS sequence"/>
</dbReference>
<dbReference type="Pfam" id="PF01590">
    <property type="entry name" value="GAF"/>
    <property type="match status" value="1"/>
</dbReference>
<dbReference type="Gene3D" id="3.30.450.270">
    <property type="match status" value="1"/>
</dbReference>
<evidence type="ECO:0000256" key="1">
    <source>
        <dbReference type="ARBA" id="ARBA00022543"/>
    </source>
</evidence>
<dbReference type="GO" id="GO:0009584">
    <property type="term" value="P:detection of visible light"/>
    <property type="evidence" value="ECO:0007669"/>
    <property type="project" value="InterPro"/>
</dbReference>
<feature type="domain" description="PAC" evidence="6">
    <location>
        <begin position="581"/>
        <end position="633"/>
    </location>
</feature>
<dbReference type="GO" id="GO:0009881">
    <property type="term" value="F:photoreceptor activity"/>
    <property type="evidence" value="ECO:0007669"/>
    <property type="project" value="UniProtKB-KW"/>
</dbReference>
<accession>A0A5M6IX79</accession>
<dbReference type="PRINTS" id="PR01033">
    <property type="entry name" value="PHYTOCHROME"/>
</dbReference>
<organism evidence="7 8">
    <name type="scientific">Rhodovastum atsumiense</name>
    <dbReference type="NCBI Taxonomy" id="504468"/>
    <lineage>
        <taxon>Bacteria</taxon>
        <taxon>Pseudomonadati</taxon>
        <taxon>Pseudomonadota</taxon>
        <taxon>Alphaproteobacteria</taxon>
        <taxon>Acetobacterales</taxon>
        <taxon>Acetobacteraceae</taxon>
        <taxon>Rhodovastum</taxon>
    </lineage>
</organism>
<protein>
    <submittedName>
        <fullName evidence="7">GAF domain-containing protein</fullName>
    </submittedName>
</protein>
<dbReference type="GO" id="GO:0006355">
    <property type="term" value="P:regulation of DNA-templated transcription"/>
    <property type="evidence" value="ECO:0007669"/>
    <property type="project" value="InterPro"/>
</dbReference>
<dbReference type="InterPro" id="IPR013515">
    <property type="entry name" value="Phytochrome_cen-reg"/>
</dbReference>
<dbReference type="InterPro" id="IPR001294">
    <property type="entry name" value="Phytochrome"/>
</dbReference>
<dbReference type="InterPro" id="IPR029016">
    <property type="entry name" value="GAF-like_dom_sf"/>
</dbReference>
<evidence type="ECO:0000313" key="7">
    <source>
        <dbReference type="EMBL" id="KAA5612861.1"/>
    </source>
</evidence>
<gene>
    <name evidence="7" type="ORF">F1189_07400</name>
</gene>
<dbReference type="InterPro" id="IPR000700">
    <property type="entry name" value="PAS-assoc_C"/>
</dbReference>
<evidence type="ECO:0000259" key="6">
    <source>
        <dbReference type="PROSITE" id="PS50113"/>
    </source>
</evidence>
<dbReference type="PANTHER" id="PTHR43065">
    <property type="entry name" value="SENSOR HISTIDINE KINASE"/>
    <property type="match status" value="1"/>
</dbReference>
<name>A0A5M6IX79_9PROT</name>
<keyword evidence="8" id="KW-1185">Reference proteome</keyword>
<dbReference type="PROSITE" id="PS50046">
    <property type="entry name" value="PHYTOCHROME_2"/>
    <property type="match status" value="1"/>
</dbReference>
<evidence type="ECO:0000256" key="4">
    <source>
        <dbReference type="ARBA" id="ARBA00023170"/>
    </source>
</evidence>
<evidence type="ECO:0000256" key="3">
    <source>
        <dbReference type="ARBA" id="ARBA00022991"/>
    </source>
</evidence>
<keyword evidence="4" id="KW-0675">Receptor</keyword>
<dbReference type="Pfam" id="PF00360">
    <property type="entry name" value="PHY"/>
    <property type="match status" value="1"/>
</dbReference>
<dbReference type="InterPro" id="IPR000014">
    <property type="entry name" value="PAS"/>
</dbReference>
<dbReference type="PANTHER" id="PTHR43065:SF42">
    <property type="entry name" value="TWO-COMPONENT SENSOR PPRA"/>
    <property type="match status" value="1"/>
</dbReference>
<dbReference type="Pfam" id="PF13426">
    <property type="entry name" value="PAS_9"/>
    <property type="match status" value="1"/>
</dbReference>
<evidence type="ECO:0000313" key="8">
    <source>
        <dbReference type="Proteomes" id="UP000325255"/>
    </source>
</evidence>
<dbReference type="Gene3D" id="3.30.450.20">
    <property type="entry name" value="PAS domain"/>
    <property type="match status" value="2"/>
</dbReference>
<dbReference type="SUPFAM" id="SSF55785">
    <property type="entry name" value="PYP-like sensor domain (PAS domain)"/>
    <property type="match status" value="2"/>
</dbReference>
<proteinExistence type="predicted"/>
<dbReference type="RefSeq" id="WP_150040088.1">
    <property type="nucleotide sequence ID" value="NZ_OW485601.1"/>
</dbReference>
<dbReference type="EMBL" id="VWPK01000009">
    <property type="protein sequence ID" value="KAA5612861.1"/>
    <property type="molecule type" value="Genomic_DNA"/>
</dbReference>
<evidence type="ECO:0000256" key="2">
    <source>
        <dbReference type="ARBA" id="ARBA00022606"/>
    </source>
</evidence>
<dbReference type="Pfam" id="PF08446">
    <property type="entry name" value="PAS_2"/>
    <property type="match status" value="1"/>
</dbReference>
<dbReference type="InterPro" id="IPR043150">
    <property type="entry name" value="Phytochrome_PHY_sf"/>
</dbReference>
<dbReference type="InterPro" id="IPR013654">
    <property type="entry name" value="PAS_2"/>
</dbReference>
<keyword evidence="2" id="KW-0716">Sensory transduction</keyword>
<dbReference type="OrthoDB" id="5287260at2"/>
<dbReference type="InterPro" id="IPR016132">
    <property type="entry name" value="Phyto_chromo_attachment"/>
</dbReference>
<dbReference type="CDD" id="cd00130">
    <property type="entry name" value="PAS"/>
    <property type="match status" value="1"/>
</dbReference>
<feature type="domain" description="Phytochrome chromophore attachment site" evidence="5">
    <location>
        <begin position="139"/>
        <end position="297"/>
    </location>
</feature>
<dbReference type="PROSITE" id="PS50113">
    <property type="entry name" value="PAC"/>
    <property type="match status" value="1"/>
</dbReference>
<keyword evidence="3" id="KW-0157">Chromophore</keyword>
<evidence type="ECO:0000259" key="5">
    <source>
        <dbReference type="PROSITE" id="PS50046"/>
    </source>
</evidence>
<dbReference type="SMART" id="SM00065">
    <property type="entry name" value="GAF"/>
    <property type="match status" value="1"/>
</dbReference>
<dbReference type="SUPFAM" id="SSF55781">
    <property type="entry name" value="GAF domain-like"/>
    <property type="match status" value="2"/>
</dbReference>
<dbReference type="InterPro" id="IPR035965">
    <property type="entry name" value="PAS-like_dom_sf"/>
</dbReference>
<dbReference type="AlphaFoldDB" id="A0A5M6IX79"/>
<keyword evidence="1" id="KW-0600">Photoreceptor protein</keyword>
<comment type="caution">
    <text evidence="7">The sequence shown here is derived from an EMBL/GenBank/DDBJ whole genome shotgun (WGS) entry which is preliminary data.</text>
</comment>
<dbReference type="Gene3D" id="3.30.450.40">
    <property type="match status" value="1"/>
</dbReference>
<dbReference type="InterPro" id="IPR003018">
    <property type="entry name" value="GAF"/>
</dbReference>
<sequence length="719" mass="78887">MPRFGQADLSNCEREQIHLAGSIQPHGALLVIDEADLRIVQASANAATFLGLAPGLLGRSLEALPGDIAQCVRPHLHQPLHNSRTVLRCRIGAAGAPHDALLHRAPGGGLVIELERTGPVVDLAAPVEAALHGILDAHSLRALAEETTRIFRELTGYDRVMVYRFDDEGHGEIFSEHRRPDLETYLGNRYPATDIPQIARRLYERSRVRVLVDADYVPVPLEPRLSPFTSDELDMSLCFLRSMSPIHVQYMKNMGVSATLVASLMVGGRLWGLIACHHYTPRHPHIEIRTACALLAEAVSTRIAALEGFLNAQSELSVRRLEQRMIEAISREGDWRIALFDGTQALLQPVGASGAALLFEGHVLTAGEVPGTQDLRELGHWLDGRRTGPVIATTSLGAEAPAFAPLTPIASGVLATAVSTTPGEYLVWFRPERVRTVTWGGDPNKAVVVGDDPASLSPRSSFARWHQVVEGTSDAWSPADLTAARLIGESITDVVLQFRSVRMLIAQDQLGSIRRQVRLAELPVVIADPDGLILVTNDAFQRLLPPGHAHLQWIEDLVPFFAEPAEARRRLKDVLAERRTWRGEVQLATEPGKAKPLLVRADPVFSAPDRVLGFVFLFTDLTERKIAEAARRRFHESLIERHQVRPARLEPRVDMLYQTLLAAIVENAQLAALEITDGVEPPRIAALLESVRMSVMRSAEALEHLLAQAATSGEGGREP</sequence>
<reference evidence="7 8" key="1">
    <citation type="submission" date="2019-09" db="EMBL/GenBank/DDBJ databases">
        <title>Genome sequence of Rhodovastum atsumiense, a diverse member of the Acetobacteraceae family of non-sulfur purple photosynthetic bacteria.</title>
        <authorList>
            <person name="Meyer T."/>
            <person name="Kyndt J."/>
        </authorList>
    </citation>
    <scope>NUCLEOTIDE SEQUENCE [LARGE SCALE GENOMIC DNA]</scope>
    <source>
        <strain evidence="7 8">DSM 21279</strain>
    </source>
</reference>